<protein>
    <submittedName>
        <fullName evidence="1">Uncharacterized protein</fullName>
    </submittedName>
</protein>
<accession>A0A419Q0R9</accession>
<dbReference type="AlphaFoldDB" id="A0A419Q0R9"/>
<evidence type="ECO:0000313" key="1">
    <source>
        <dbReference type="EMBL" id="KAG5445263.1"/>
    </source>
</evidence>
<dbReference type="EMBL" id="NIRI02000056">
    <property type="protein sequence ID" value="KAG5445263.1"/>
    <property type="molecule type" value="Genomic_DNA"/>
</dbReference>
<comment type="caution">
    <text evidence="1">The sequence shown here is derived from an EMBL/GenBank/DDBJ whole genome shotgun (WGS) entry which is preliminary data.</text>
</comment>
<organism evidence="1 2">
    <name type="scientific">Clonorchis sinensis</name>
    <name type="common">Chinese liver fluke</name>
    <dbReference type="NCBI Taxonomy" id="79923"/>
    <lineage>
        <taxon>Eukaryota</taxon>
        <taxon>Metazoa</taxon>
        <taxon>Spiralia</taxon>
        <taxon>Lophotrochozoa</taxon>
        <taxon>Platyhelminthes</taxon>
        <taxon>Trematoda</taxon>
        <taxon>Digenea</taxon>
        <taxon>Opisthorchiida</taxon>
        <taxon>Opisthorchiata</taxon>
        <taxon>Opisthorchiidae</taxon>
        <taxon>Clonorchis</taxon>
    </lineage>
</organism>
<name>A0A419Q0R9_CLOSI</name>
<dbReference type="Proteomes" id="UP000286415">
    <property type="component" value="Unassembled WGS sequence"/>
</dbReference>
<reference evidence="1 2" key="2">
    <citation type="journal article" date="2021" name="Genomics">
        <title>High-quality reference genome for Clonorchis sinensis.</title>
        <authorList>
            <person name="Young N.D."/>
            <person name="Stroehlein A.J."/>
            <person name="Kinkar L."/>
            <person name="Wang T."/>
            <person name="Sohn W.M."/>
            <person name="Chang B.C.H."/>
            <person name="Kaur P."/>
            <person name="Weisz D."/>
            <person name="Dudchenko O."/>
            <person name="Aiden E.L."/>
            <person name="Korhonen P.K."/>
            <person name="Gasser R.B."/>
        </authorList>
    </citation>
    <scope>NUCLEOTIDE SEQUENCE [LARGE SCALE GENOMIC DNA]</scope>
    <source>
        <strain evidence="1">Cs-k2</strain>
    </source>
</reference>
<keyword evidence="2" id="KW-1185">Reference proteome</keyword>
<sequence length="156" mass="17643">MGIAAETSSTTHDRFRSFWGSSDKRSHRASINLMFHLIPNWTDFDKYTYLQINLVYSGDSTECLVYDVRQLNVLHSSSLETSQTRDSAGLQSAKINGTRCLLFIFQNSRITNLNDGSGTPITSLKCEHARLLRRENPDASNVRWWSSGNTLASHAR</sequence>
<gene>
    <name evidence="1" type="ORF">CSKR_110432</name>
</gene>
<proteinExistence type="predicted"/>
<reference evidence="1 2" key="1">
    <citation type="journal article" date="2018" name="Biotechnol. Adv.">
        <title>Improved genomic resources and new bioinformatic workflow for the carcinogenic parasite Clonorchis sinensis: Biotechnological implications.</title>
        <authorList>
            <person name="Wang D."/>
            <person name="Korhonen P.K."/>
            <person name="Gasser R.B."/>
            <person name="Young N.D."/>
        </authorList>
    </citation>
    <scope>NUCLEOTIDE SEQUENCE [LARGE SCALE GENOMIC DNA]</scope>
    <source>
        <strain evidence="1">Cs-k2</strain>
    </source>
</reference>
<evidence type="ECO:0000313" key="2">
    <source>
        <dbReference type="Proteomes" id="UP000286415"/>
    </source>
</evidence>
<dbReference type="InParanoid" id="A0A419Q0R9"/>